<evidence type="ECO:0000313" key="1">
    <source>
        <dbReference type="EMBL" id="PHH79465.1"/>
    </source>
</evidence>
<reference evidence="1 2" key="1">
    <citation type="submission" date="2017-06" db="EMBL/GenBank/DDBJ databases">
        <title>Ant-infecting Ophiocordyceps genomes reveal a high diversity of potential behavioral manipulation genes and a possible major role for enterotoxins.</title>
        <authorList>
            <person name="De Bekker C."/>
            <person name="Evans H.C."/>
            <person name="Brachmann A."/>
            <person name="Hughes D.P."/>
        </authorList>
    </citation>
    <scope>NUCLEOTIDE SEQUENCE [LARGE SCALE GENOMIC DNA]</scope>
    <source>
        <strain evidence="1 2">Map16</strain>
    </source>
</reference>
<dbReference type="Proteomes" id="UP000226431">
    <property type="component" value="Unassembled WGS sequence"/>
</dbReference>
<keyword evidence="2" id="KW-1185">Reference proteome</keyword>
<dbReference type="OrthoDB" id="3552888at2759"/>
<protein>
    <submittedName>
        <fullName evidence="1">Uncharacterized protein</fullName>
    </submittedName>
</protein>
<dbReference type="PANTHER" id="PTHR35605:SF1">
    <property type="entry name" value="ECP2 EFFECTOR PROTEIN DOMAIN-CONTAINING PROTEIN-RELATED"/>
    <property type="match status" value="1"/>
</dbReference>
<sequence>MLPKSYSRFFFSKLTLANITDSSRVERRGFKTAHCEGPDPASITEIREGIAYLASLGGPPFLPKGPGSCSRVSCSWNSAIWVCNDNHDTLVIGNWPDVARSAQRIVDACLELKIDRSRVKGYSIEPGNWRVVIGHTVC</sequence>
<proteinExistence type="predicted"/>
<accession>A0A2C5ZC58</accession>
<dbReference type="PANTHER" id="PTHR35605">
    <property type="entry name" value="ECP2 EFFECTOR PROTEIN DOMAIN-CONTAINING PROTEIN-RELATED"/>
    <property type="match status" value="1"/>
</dbReference>
<gene>
    <name evidence="1" type="ORF">CDD80_4692</name>
</gene>
<organism evidence="1 2">
    <name type="scientific">Ophiocordyceps camponoti-rufipedis</name>
    <dbReference type="NCBI Taxonomy" id="2004952"/>
    <lineage>
        <taxon>Eukaryota</taxon>
        <taxon>Fungi</taxon>
        <taxon>Dikarya</taxon>
        <taxon>Ascomycota</taxon>
        <taxon>Pezizomycotina</taxon>
        <taxon>Sordariomycetes</taxon>
        <taxon>Hypocreomycetidae</taxon>
        <taxon>Hypocreales</taxon>
        <taxon>Ophiocordycipitaceae</taxon>
        <taxon>Ophiocordyceps</taxon>
    </lineage>
</organism>
<name>A0A2C5ZC58_9HYPO</name>
<dbReference type="AlphaFoldDB" id="A0A2C5ZC58"/>
<dbReference type="EMBL" id="NJES01000044">
    <property type="protein sequence ID" value="PHH79465.1"/>
    <property type="molecule type" value="Genomic_DNA"/>
</dbReference>
<comment type="caution">
    <text evidence="1">The sequence shown here is derived from an EMBL/GenBank/DDBJ whole genome shotgun (WGS) entry which is preliminary data.</text>
</comment>
<evidence type="ECO:0000313" key="2">
    <source>
        <dbReference type="Proteomes" id="UP000226431"/>
    </source>
</evidence>